<evidence type="ECO:0000313" key="1">
    <source>
        <dbReference type="EMBL" id="MBB4840297.1"/>
    </source>
</evidence>
<dbReference type="AlphaFoldDB" id="A0A7W7K400"/>
<proteinExistence type="predicted"/>
<evidence type="ECO:0000313" key="2">
    <source>
        <dbReference type="Proteomes" id="UP000575241"/>
    </source>
</evidence>
<evidence type="ECO:0008006" key="3">
    <source>
        <dbReference type="Google" id="ProtNLM"/>
    </source>
</evidence>
<comment type="caution">
    <text evidence="1">The sequence shown here is derived from an EMBL/GenBank/DDBJ whole genome shotgun (WGS) entry which is preliminary data.</text>
</comment>
<dbReference type="RefSeq" id="WP_184168772.1">
    <property type="nucleotide sequence ID" value="NZ_JACHLN010000003.1"/>
</dbReference>
<sequence>MLFHISISSDAPAATAFALAEIMGGVAMPFPPIGNDSWIAFAGDENGTAIEVYARGWQLEPSFSGNGVRERFAIHSNRFSPFHAAVATPLDEAAVHAVARRESWHVETVSRGGVFDVIEVWVDNALMLEILTAEMQDAYRASMTVKGWASMLAAARMAHLAA</sequence>
<protein>
    <recommendedName>
        <fullName evidence="3">Glyoxalase-like domain-containing protein</fullName>
    </recommendedName>
</protein>
<dbReference type="EMBL" id="JACHLN010000003">
    <property type="protein sequence ID" value="MBB4840297.1"/>
    <property type="molecule type" value="Genomic_DNA"/>
</dbReference>
<organism evidence="1 2">
    <name type="scientific">Sphingomonas kyeonggiensis</name>
    <dbReference type="NCBI Taxonomy" id="1268553"/>
    <lineage>
        <taxon>Bacteria</taxon>
        <taxon>Pseudomonadati</taxon>
        <taxon>Pseudomonadota</taxon>
        <taxon>Alphaproteobacteria</taxon>
        <taxon>Sphingomonadales</taxon>
        <taxon>Sphingomonadaceae</taxon>
        <taxon>Sphingomonas</taxon>
    </lineage>
</organism>
<name>A0A7W7K400_9SPHN</name>
<dbReference type="Proteomes" id="UP000575241">
    <property type="component" value="Unassembled WGS sequence"/>
</dbReference>
<gene>
    <name evidence="1" type="ORF">HNP52_003389</name>
</gene>
<accession>A0A7W7K400</accession>
<keyword evidence="2" id="KW-1185">Reference proteome</keyword>
<reference evidence="1 2" key="1">
    <citation type="submission" date="2020-08" db="EMBL/GenBank/DDBJ databases">
        <title>Functional genomics of gut bacteria from endangered species of beetles.</title>
        <authorList>
            <person name="Carlos-Shanley C."/>
        </authorList>
    </citation>
    <scope>NUCLEOTIDE SEQUENCE [LARGE SCALE GENOMIC DNA]</scope>
    <source>
        <strain evidence="1 2">S00224</strain>
    </source>
</reference>